<name>A0A099KLX1_COLPS</name>
<dbReference type="AlphaFoldDB" id="A0A099KLX1"/>
<dbReference type="InterPro" id="IPR013976">
    <property type="entry name" value="HDOD"/>
</dbReference>
<feature type="domain" description="HDOD" evidence="1">
    <location>
        <begin position="81"/>
        <end position="285"/>
    </location>
</feature>
<dbReference type="InterPro" id="IPR052340">
    <property type="entry name" value="RNase_Y/CdgJ"/>
</dbReference>
<dbReference type="EMBL" id="JQEC01000039">
    <property type="protein sequence ID" value="KGJ91764.1"/>
    <property type="molecule type" value="Genomic_DNA"/>
</dbReference>
<gene>
    <name evidence="2" type="ORF">GAB14E_2921</name>
</gene>
<dbReference type="Proteomes" id="UP000029868">
    <property type="component" value="Unassembled WGS sequence"/>
</dbReference>
<feature type="non-terminal residue" evidence="2">
    <location>
        <position position="1"/>
    </location>
</feature>
<dbReference type="PANTHER" id="PTHR33525">
    <property type="match status" value="1"/>
</dbReference>
<sequence>FFFSKQNKKKPSKHQYSSLVDKHNLAHSTQRKKSTAIRAINQEFIDESTIFKTPPLDKANITPVVPEGFLSFKVFTPKMLGSKQQQVVSDIIQSFRKPHPLLFPLTQRTFEPNELFELIKTDAEITAKILKAVNSSMFSVQKPITDIHHAIIYMGVGKVKSIALQCTMNKGVKFTDKAQNEAYNKLWKASYLASSFCLLFAKETGENNPAELATHCLLSYLGDLAILSYKPSLASYYLGNFTLFERTKVFQASLGINSAIIGKFLAQQWQLPLSIESGIEHSILPLTNSMASSDIPDDKLRQLLLCYLACRLGDLVAFNGLNEVPALENVSFESLGKVEFYYTQKNIQNTDFTKINLIVAKPDFRKRINKIISKIN</sequence>
<accession>A0A099KLX1</accession>
<dbReference type="RefSeq" id="WP_033082670.1">
    <property type="nucleotide sequence ID" value="NZ_JQEC01000039.1"/>
</dbReference>
<dbReference type="Pfam" id="PF08668">
    <property type="entry name" value="HDOD"/>
    <property type="match status" value="1"/>
</dbReference>
<evidence type="ECO:0000313" key="3">
    <source>
        <dbReference type="Proteomes" id="UP000029868"/>
    </source>
</evidence>
<dbReference type="PATRIC" id="fig|28229.3.peg.2640"/>
<dbReference type="Gene3D" id="1.10.3210.10">
    <property type="entry name" value="Hypothetical protein af1432"/>
    <property type="match status" value="1"/>
</dbReference>
<comment type="caution">
    <text evidence="2">The sequence shown here is derived from an EMBL/GenBank/DDBJ whole genome shotgun (WGS) entry which is preliminary data.</text>
</comment>
<evidence type="ECO:0000259" key="1">
    <source>
        <dbReference type="PROSITE" id="PS51833"/>
    </source>
</evidence>
<organism evidence="2 3">
    <name type="scientific">Colwellia psychrerythraea</name>
    <name type="common">Vibrio psychroerythus</name>
    <dbReference type="NCBI Taxonomy" id="28229"/>
    <lineage>
        <taxon>Bacteria</taxon>
        <taxon>Pseudomonadati</taxon>
        <taxon>Pseudomonadota</taxon>
        <taxon>Gammaproteobacteria</taxon>
        <taxon>Alteromonadales</taxon>
        <taxon>Colwelliaceae</taxon>
        <taxon>Colwellia</taxon>
    </lineage>
</organism>
<dbReference type="PANTHER" id="PTHR33525:SF4">
    <property type="entry name" value="CYCLIC DI-GMP PHOSPHODIESTERASE CDGJ"/>
    <property type="match status" value="1"/>
</dbReference>
<dbReference type="SUPFAM" id="SSF109604">
    <property type="entry name" value="HD-domain/PDEase-like"/>
    <property type="match status" value="1"/>
</dbReference>
<protein>
    <submittedName>
        <fullName evidence="2">Putative signal transduction protein</fullName>
    </submittedName>
</protein>
<dbReference type="PROSITE" id="PS51833">
    <property type="entry name" value="HDOD"/>
    <property type="match status" value="1"/>
</dbReference>
<evidence type="ECO:0000313" key="2">
    <source>
        <dbReference type="EMBL" id="KGJ91764.1"/>
    </source>
</evidence>
<proteinExistence type="predicted"/>
<reference evidence="2 3" key="1">
    <citation type="submission" date="2014-08" db="EMBL/GenBank/DDBJ databases">
        <title>Genomic and Phenotypic Diversity of Colwellia psychrerythraea strains from Disparate Marine Basins.</title>
        <authorList>
            <person name="Techtmann S.M."/>
            <person name="Stelling S.C."/>
            <person name="Utturkar S.M."/>
            <person name="Alshibli N."/>
            <person name="Harris A."/>
            <person name="Brown S.D."/>
            <person name="Hazen T.C."/>
        </authorList>
    </citation>
    <scope>NUCLEOTIDE SEQUENCE [LARGE SCALE GENOMIC DNA]</scope>
    <source>
        <strain evidence="2 3">GAB14E</strain>
    </source>
</reference>